<dbReference type="EMBL" id="MG596799">
    <property type="protein sequence ID" value="AUM59669.1"/>
    <property type="molecule type" value="Genomic_DNA"/>
</dbReference>
<dbReference type="Proteomes" id="UP000240704">
    <property type="component" value="Segment"/>
</dbReference>
<dbReference type="GeneID" id="54987008"/>
<protein>
    <submittedName>
        <fullName evidence="1">Uncharacterized protein</fullName>
    </submittedName>
</protein>
<proteinExistence type="predicted"/>
<evidence type="ECO:0000313" key="1">
    <source>
        <dbReference type="EMBL" id="AUM59669.1"/>
    </source>
</evidence>
<organism evidence="1 2">
    <name type="scientific">Pseudomonas phage PMBT3</name>
    <dbReference type="NCBI Taxonomy" id="2059856"/>
    <lineage>
        <taxon>Viruses</taxon>
        <taxon>Duplodnaviria</taxon>
        <taxon>Heunggongvirae</taxon>
        <taxon>Uroviricota</taxon>
        <taxon>Caudoviricetes</taxon>
        <taxon>Maxrubnervirus</taxon>
        <taxon>Maxrubnervirus PMBT3</taxon>
    </lineage>
</organism>
<evidence type="ECO:0000313" key="2">
    <source>
        <dbReference type="Proteomes" id="UP000240704"/>
    </source>
</evidence>
<name>A0A2I6PHY9_9CAUD</name>
<keyword evidence="2" id="KW-1185">Reference proteome</keyword>
<dbReference type="RefSeq" id="YP_009796618.1">
    <property type="nucleotide sequence ID" value="NC_047902.1"/>
</dbReference>
<accession>A0A2I6PHY9</accession>
<sequence length="150" mass="16946">MPRLTDKHIAAIRAAAEDNDQTYGFGDVILLCDELQERRKDINPTRDLAQTSATNLLQELTTCINQNEPLNDADVLALFHALQSREYFQTTCLVDRQSLKSLLYALSAPEQPHLILEMQHTRGLPRADGERLNPIDQLIVDMRRPSHASA</sequence>
<dbReference type="KEGG" id="vg:54987008"/>
<reference evidence="2" key="1">
    <citation type="submission" date="2017-11" db="EMBL/GenBank/DDBJ databases">
        <title>Genome sequence and characterization of the novel virulent phage PMBT3 infecting Pseudomonas sp.</title>
        <authorList>
            <person name="Koberg S."/>
            <person name="Brinks E."/>
            <person name="Heller K.J."/>
            <person name="Neve H."/>
            <person name="Franz C.M.A.P."/>
        </authorList>
    </citation>
    <scope>NUCLEOTIDE SEQUENCE [LARGE SCALE GENOMIC DNA]</scope>
</reference>